<proteinExistence type="predicted"/>
<evidence type="ECO:0000313" key="2">
    <source>
        <dbReference type="EMBL" id="GAA1494498.1"/>
    </source>
</evidence>
<name>A0ABN1ZFG6_9MICO</name>
<keyword evidence="1" id="KW-1133">Transmembrane helix</keyword>
<organism evidence="2 3">
    <name type="scientific">Curtobacterium herbarum</name>
    <dbReference type="NCBI Taxonomy" id="150122"/>
    <lineage>
        <taxon>Bacteria</taxon>
        <taxon>Bacillati</taxon>
        <taxon>Actinomycetota</taxon>
        <taxon>Actinomycetes</taxon>
        <taxon>Micrococcales</taxon>
        <taxon>Microbacteriaceae</taxon>
        <taxon>Curtobacterium</taxon>
    </lineage>
</organism>
<reference evidence="2 3" key="1">
    <citation type="journal article" date="2019" name="Int. J. Syst. Evol. Microbiol.">
        <title>The Global Catalogue of Microorganisms (GCM) 10K type strain sequencing project: providing services to taxonomists for standard genome sequencing and annotation.</title>
        <authorList>
            <consortium name="The Broad Institute Genomics Platform"/>
            <consortium name="The Broad Institute Genome Sequencing Center for Infectious Disease"/>
            <person name="Wu L."/>
            <person name="Ma J."/>
        </authorList>
    </citation>
    <scope>NUCLEOTIDE SEQUENCE [LARGE SCALE GENOMIC DNA]</scope>
    <source>
        <strain evidence="2 3">JCM 12140</strain>
    </source>
</reference>
<gene>
    <name evidence="2" type="ORF">GCM10009627_28440</name>
</gene>
<dbReference type="RefSeq" id="WP_204607098.1">
    <property type="nucleotide sequence ID" value="NZ_BAAAJX010000016.1"/>
</dbReference>
<dbReference type="EMBL" id="BAAAJX010000016">
    <property type="protein sequence ID" value="GAA1494498.1"/>
    <property type="molecule type" value="Genomic_DNA"/>
</dbReference>
<feature type="transmembrane region" description="Helical" evidence="1">
    <location>
        <begin position="15"/>
        <end position="38"/>
    </location>
</feature>
<evidence type="ECO:0008006" key="4">
    <source>
        <dbReference type="Google" id="ProtNLM"/>
    </source>
</evidence>
<keyword evidence="1" id="KW-0472">Membrane</keyword>
<evidence type="ECO:0000313" key="3">
    <source>
        <dbReference type="Proteomes" id="UP001501742"/>
    </source>
</evidence>
<evidence type="ECO:0000256" key="1">
    <source>
        <dbReference type="SAM" id="Phobius"/>
    </source>
</evidence>
<protein>
    <recommendedName>
        <fullName evidence="4">Bacterial Pleckstrin homology domain-containing protein</fullName>
    </recommendedName>
</protein>
<feature type="transmembrane region" description="Helical" evidence="1">
    <location>
        <begin position="50"/>
        <end position="68"/>
    </location>
</feature>
<accession>A0ABN1ZFG6</accession>
<sequence length="165" mass="17392">MRPAPYEETLPSGRLMPVVGIALIVIAVGAVALPLVVPPSPGNDMGPGDTAVLIGTLAVTVVLGVGVVRMRETVRVDDVLEVRVTPFWYRRRIPLDQIASVTPMTLTGRNSGGWGIRLIPSGTAILLDHGPGVHVAVHGKRALRFRCGDPDALVAVLEARGASVR</sequence>
<dbReference type="Proteomes" id="UP001501742">
    <property type="component" value="Unassembled WGS sequence"/>
</dbReference>
<keyword evidence="3" id="KW-1185">Reference proteome</keyword>
<keyword evidence="1" id="KW-0812">Transmembrane</keyword>
<comment type="caution">
    <text evidence="2">The sequence shown here is derived from an EMBL/GenBank/DDBJ whole genome shotgun (WGS) entry which is preliminary data.</text>
</comment>